<dbReference type="GO" id="GO:0005829">
    <property type="term" value="C:cytosol"/>
    <property type="evidence" value="ECO:0007669"/>
    <property type="project" value="TreeGrafter"/>
</dbReference>
<dbReference type="PANTHER" id="PTHR12304">
    <property type="entry name" value="INOSINE-URIDINE PREFERRING NUCLEOSIDE HYDROLASE"/>
    <property type="match status" value="1"/>
</dbReference>
<proteinExistence type="predicted"/>
<evidence type="ECO:0000313" key="5">
    <source>
        <dbReference type="EMBL" id="RZU41766.1"/>
    </source>
</evidence>
<dbReference type="Proteomes" id="UP000292958">
    <property type="component" value="Unassembled WGS sequence"/>
</dbReference>
<protein>
    <submittedName>
        <fullName evidence="5">Inosine-uridine nucleoside N-ribohydrolase</fullName>
    </submittedName>
</protein>
<dbReference type="Gene3D" id="3.90.245.10">
    <property type="entry name" value="Ribonucleoside hydrolase-like"/>
    <property type="match status" value="1"/>
</dbReference>
<dbReference type="PANTHER" id="PTHR12304:SF4">
    <property type="entry name" value="URIDINE NUCLEOSIDASE"/>
    <property type="match status" value="1"/>
</dbReference>
<dbReference type="EMBL" id="SHKW01000001">
    <property type="protein sequence ID" value="RZU41766.1"/>
    <property type="molecule type" value="Genomic_DNA"/>
</dbReference>
<dbReference type="Pfam" id="PF01156">
    <property type="entry name" value="IU_nuc_hydro"/>
    <property type="match status" value="1"/>
</dbReference>
<dbReference type="SUPFAM" id="SSF53590">
    <property type="entry name" value="Nucleoside hydrolase"/>
    <property type="match status" value="1"/>
</dbReference>
<feature type="signal peptide" evidence="3">
    <location>
        <begin position="1"/>
        <end position="23"/>
    </location>
</feature>
<reference evidence="5 6" key="1">
    <citation type="submission" date="2019-02" db="EMBL/GenBank/DDBJ databases">
        <title>Genomic Encyclopedia of Archaeal and Bacterial Type Strains, Phase II (KMG-II): from individual species to whole genera.</title>
        <authorList>
            <person name="Goeker M."/>
        </authorList>
    </citation>
    <scope>NUCLEOTIDE SEQUENCE [LARGE SCALE GENOMIC DNA]</scope>
    <source>
        <strain evidence="5 6">DSM 18101</strain>
    </source>
</reference>
<keyword evidence="3" id="KW-0732">Signal</keyword>
<dbReference type="GO" id="GO:0006152">
    <property type="term" value="P:purine nucleoside catabolic process"/>
    <property type="evidence" value="ECO:0007669"/>
    <property type="project" value="TreeGrafter"/>
</dbReference>
<feature type="domain" description="Inosine/uridine-preferring nucleoside hydrolase" evidence="4">
    <location>
        <begin position="30"/>
        <end position="301"/>
    </location>
</feature>
<dbReference type="GO" id="GO:0008477">
    <property type="term" value="F:purine nucleosidase activity"/>
    <property type="evidence" value="ECO:0007669"/>
    <property type="project" value="TreeGrafter"/>
</dbReference>
<dbReference type="InterPro" id="IPR001910">
    <property type="entry name" value="Inosine/uridine_hydrolase_dom"/>
</dbReference>
<evidence type="ECO:0000256" key="3">
    <source>
        <dbReference type="SAM" id="SignalP"/>
    </source>
</evidence>
<dbReference type="InterPro" id="IPR023186">
    <property type="entry name" value="IUNH"/>
</dbReference>
<gene>
    <name evidence="5" type="ORF">BDD14_3302</name>
</gene>
<evidence type="ECO:0000259" key="4">
    <source>
        <dbReference type="Pfam" id="PF01156"/>
    </source>
</evidence>
<sequence length="325" mass="34883">MMKQPRSMALALAFLFAAHAAVAQVRPAKVIIDTDVGDDVDDAFAIDLALASPEIKILGLSSAWGDTALRARMLDRLACETGRGEIAVQAGIPTKSTTAFSQAPWAKAGRQRAHGDAVTFLLDQIKAQPGEITLLALGPLTNIGAAFDRDPQTFRKLKRVVLMGGSIYRGYGAPGAPPEAEYNIARDPGAAQKLFRSDVPILMLPLDSTQLKFDEPKRSLLATVSTPMTDALQVLIAEWHQGTHGKDPTLFDAVAAAYVIEAQTCPMVSLHIEVDEKGMTRPTTGAPNAQACLKPQEESFFALLMPRLLKQRLVGTEVCLAPSTN</sequence>
<comment type="caution">
    <text evidence="5">The sequence shown here is derived from an EMBL/GenBank/DDBJ whole genome shotgun (WGS) entry which is preliminary data.</text>
</comment>
<accession>A0A4V2G4P1</accession>
<evidence type="ECO:0000313" key="6">
    <source>
        <dbReference type="Proteomes" id="UP000292958"/>
    </source>
</evidence>
<evidence type="ECO:0000256" key="2">
    <source>
        <dbReference type="ARBA" id="ARBA00023295"/>
    </source>
</evidence>
<name>A0A4V2G4P1_9BACT</name>
<dbReference type="AlphaFoldDB" id="A0A4V2G4P1"/>
<keyword evidence="1 5" id="KW-0378">Hydrolase</keyword>
<keyword evidence="2" id="KW-0326">Glycosidase</keyword>
<organism evidence="5 6">
    <name type="scientific">Edaphobacter modestus</name>
    <dbReference type="NCBI Taxonomy" id="388466"/>
    <lineage>
        <taxon>Bacteria</taxon>
        <taxon>Pseudomonadati</taxon>
        <taxon>Acidobacteriota</taxon>
        <taxon>Terriglobia</taxon>
        <taxon>Terriglobales</taxon>
        <taxon>Acidobacteriaceae</taxon>
        <taxon>Edaphobacter</taxon>
    </lineage>
</organism>
<evidence type="ECO:0000256" key="1">
    <source>
        <dbReference type="ARBA" id="ARBA00022801"/>
    </source>
</evidence>
<dbReference type="InterPro" id="IPR036452">
    <property type="entry name" value="Ribo_hydro-like"/>
</dbReference>
<feature type="chain" id="PRO_5020812303" evidence="3">
    <location>
        <begin position="24"/>
        <end position="325"/>
    </location>
</feature>
<keyword evidence="6" id="KW-1185">Reference proteome</keyword>